<protein>
    <recommendedName>
        <fullName evidence="15">Mitochondrial potassium channel ATP-binding subunit</fullName>
    </recommendedName>
    <alternativeName>
        <fullName evidence="17">ATP-binding cassette sub-family B member 8, mitochondrial</fullName>
    </alternativeName>
    <alternativeName>
        <fullName evidence="16">Mitochondrial sulfonylurea-receptor</fullName>
    </alternativeName>
</protein>
<keyword evidence="8" id="KW-0067">ATP-binding</keyword>
<reference evidence="22" key="1">
    <citation type="submission" date="2025-08" db="UniProtKB">
        <authorList>
            <consortium name="Ensembl"/>
        </authorList>
    </citation>
    <scope>IDENTIFICATION</scope>
</reference>
<evidence type="ECO:0000259" key="21">
    <source>
        <dbReference type="PROSITE" id="PS50929"/>
    </source>
</evidence>
<evidence type="ECO:0000256" key="17">
    <source>
        <dbReference type="ARBA" id="ARBA00042968"/>
    </source>
</evidence>
<dbReference type="InterPro" id="IPR039421">
    <property type="entry name" value="Type_1_exporter"/>
</dbReference>
<feature type="region of interest" description="Disordered" evidence="18">
    <location>
        <begin position="1"/>
        <end position="60"/>
    </location>
</feature>
<evidence type="ECO:0000256" key="7">
    <source>
        <dbReference type="ARBA" id="ARBA00022792"/>
    </source>
</evidence>
<keyword evidence="6" id="KW-0547">Nucleotide-binding</keyword>
<evidence type="ECO:0000256" key="5">
    <source>
        <dbReference type="ARBA" id="ARBA00022692"/>
    </source>
</evidence>
<feature type="domain" description="ABC transmembrane type-1" evidence="21">
    <location>
        <begin position="63"/>
        <end position="288"/>
    </location>
</feature>
<evidence type="ECO:0000256" key="6">
    <source>
        <dbReference type="ARBA" id="ARBA00022741"/>
    </source>
</evidence>
<evidence type="ECO:0000256" key="13">
    <source>
        <dbReference type="ARBA" id="ARBA00023128"/>
    </source>
</evidence>
<evidence type="ECO:0000256" key="12">
    <source>
        <dbReference type="ARBA" id="ARBA00023065"/>
    </source>
</evidence>
<feature type="compositionally biased region" description="Low complexity" evidence="18">
    <location>
        <begin position="47"/>
        <end position="58"/>
    </location>
</feature>
<dbReference type="FunFam" id="3.40.50.300:FF:000403">
    <property type="entry name" value="ATP-binding cassette sub-family B member 8, mitochondrial"/>
    <property type="match status" value="1"/>
</dbReference>
<keyword evidence="10" id="KW-0630">Potassium</keyword>
<keyword evidence="3" id="KW-0813">Transport</keyword>
<feature type="domain" description="ABC transporter" evidence="20">
    <location>
        <begin position="323"/>
        <end position="560"/>
    </location>
</feature>
<evidence type="ECO:0000259" key="20">
    <source>
        <dbReference type="PROSITE" id="PS50893"/>
    </source>
</evidence>
<evidence type="ECO:0000256" key="2">
    <source>
        <dbReference type="ARBA" id="ARBA00007577"/>
    </source>
</evidence>
<evidence type="ECO:0000256" key="9">
    <source>
        <dbReference type="ARBA" id="ARBA00022946"/>
    </source>
</evidence>
<evidence type="ECO:0000256" key="3">
    <source>
        <dbReference type="ARBA" id="ARBA00022448"/>
    </source>
</evidence>
<dbReference type="Pfam" id="PF00664">
    <property type="entry name" value="ABC_membrane"/>
    <property type="match status" value="1"/>
</dbReference>
<dbReference type="InterPro" id="IPR036640">
    <property type="entry name" value="ABC1_TM_sf"/>
</dbReference>
<dbReference type="PANTHER" id="PTHR43394:SF17">
    <property type="entry name" value="MITOCHONDRIAL POTASSIUM CHANNEL ATP-BINDING SUBUNIT"/>
    <property type="match status" value="1"/>
</dbReference>
<evidence type="ECO:0000256" key="1">
    <source>
        <dbReference type="ARBA" id="ARBA00004448"/>
    </source>
</evidence>
<keyword evidence="23" id="KW-1185">Reference proteome</keyword>
<evidence type="ECO:0000256" key="4">
    <source>
        <dbReference type="ARBA" id="ARBA00022538"/>
    </source>
</evidence>
<keyword evidence="9" id="KW-0809">Transit peptide</keyword>
<dbReference type="SMART" id="SM00382">
    <property type="entry name" value="AAA"/>
    <property type="match status" value="1"/>
</dbReference>
<keyword evidence="7" id="KW-0999">Mitochondrion inner membrane</keyword>
<evidence type="ECO:0000256" key="8">
    <source>
        <dbReference type="ARBA" id="ARBA00022840"/>
    </source>
</evidence>
<dbReference type="Ensembl" id="ENSOSUT00000023842.1">
    <property type="protein sequence ID" value="ENSOSUP00000023139.1"/>
    <property type="gene ID" value="ENSOSUG00000015842.1"/>
</dbReference>
<keyword evidence="14 19" id="KW-0472">Membrane</keyword>
<evidence type="ECO:0000256" key="11">
    <source>
        <dbReference type="ARBA" id="ARBA00022989"/>
    </source>
</evidence>
<dbReference type="InterPro" id="IPR011527">
    <property type="entry name" value="ABC1_TM_dom"/>
</dbReference>
<keyword evidence="4" id="KW-0633">Potassium transport</keyword>
<comment type="subcellular location">
    <subcellularLocation>
        <location evidence="1">Mitochondrion inner membrane</location>
        <topology evidence="1">Multi-pass membrane protein</topology>
    </subcellularLocation>
</comment>
<dbReference type="AlphaFoldDB" id="A0A8C8BUH5"/>
<sequence length="566" mass="59537">APPSTCWSPARPRGQTGPTGTHAPGKGPGDPCEDTPTPVSPGWHACHTGTPTTPQGHTSPPPQGLLTFGYIALLARVGEQVAGSMRKALFLSLLRQDVAFFDANRTGQLVNRLTADIQEFKSSFKLAISQGLRSGTQTLGCFVSLYLLSPKLTGLLLVVLPVLVGTGALIGTVLRSFSRRAQEQVAKATGVADEVLGNVRTVRGDRGSRPVEGGCRGGASQLGLGIAAFQGLSNLALNGIVLGTIFVGGSLMAGDELSPGDLMSFLVASQTVQRSMANISILLGQVVRGLSAGARVFELLTLEPSVALRGGGSIPSHSLLGRICFNHVSFSYPTRPGYLVLRDFSLTLPPCKTVAIVGPSGGGKSTVAALLERFYEPTQGTITLDGHDISSLDPSWLRGQVIGFISQEPVLFGTTIMENIRFGKPGASDAEVYAAAQLANADGFIRSFPEGYDTVVGERGVTLSGGQKQRVAIARALLKDPPILILDEATSALDAQSEKVVQEALDRAVTGRTVLLIAHRLSTIRGADLIVVLARGRVAEAGTHEDLVRRGGLYAELIRRQTKDRS</sequence>
<dbReference type="PROSITE" id="PS50893">
    <property type="entry name" value="ABC_TRANSPORTER_2"/>
    <property type="match status" value="1"/>
</dbReference>
<dbReference type="PROSITE" id="PS50929">
    <property type="entry name" value="ABC_TM1F"/>
    <property type="match status" value="1"/>
</dbReference>
<dbReference type="GO" id="GO:0016887">
    <property type="term" value="F:ATP hydrolysis activity"/>
    <property type="evidence" value="ECO:0007669"/>
    <property type="project" value="InterPro"/>
</dbReference>
<dbReference type="GO" id="GO:0015421">
    <property type="term" value="F:ABC-type oligopeptide transporter activity"/>
    <property type="evidence" value="ECO:0007669"/>
    <property type="project" value="TreeGrafter"/>
</dbReference>
<dbReference type="GO" id="GO:0005743">
    <property type="term" value="C:mitochondrial inner membrane"/>
    <property type="evidence" value="ECO:0007669"/>
    <property type="project" value="UniProtKB-SubCell"/>
</dbReference>
<keyword evidence="5 19" id="KW-0812">Transmembrane</keyword>
<reference evidence="22" key="2">
    <citation type="submission" date="2025-09" db="UniProtKB">
        <authorList>
            <consortium name="Ensembl"/>
        </authorList>
    </citation>
    <scope>IDENTIFICATION</scope>
</reference>
<evidence type="ECO:0000313" key="23">
    <source>
        <dbReference type="Proteomes" id="UP000694552"/>
    </source>
</evidence>
<dbReference type="SUPFAM" id="SSF52540">
    <property type="entry name" value="P-loop containing nucleoside triphosphate hydrolases"/>
    <property type="match status" value="1"/>
</dbReference>
<evidence type="ECO:0000313" key="22">
    <source>
        <dbReference type="Ensembl" id="ENSOSUP00000023139.1"/>
    </source>
</evidence>
<keyword evidence="11 19" id="KW-1133">Transmembrane helix</keyword>
<proteinExistence type="inferred from homology"/>
<dbReference type="GO" id="GO:0005524">
    <property type="term" value="F:ATP binding"/>
    <property type="evidence" value="ECO:0007669"/>
    <property type="project" value="UniProtKB-KW"/>
</dbReference>
<keyword evidence="13" id="KW-0496">Mitochondrion</keyword>
<evidence type="ECO:0000256" key="10">
    <source>
        <dbReference type="ARBA" id="ARBA00022958"/>
    </source>
</evidence>
<name>A0A8C8BUH5_9STRI</name>
<dbReference type="GO" id="GO:0006813">
    <property type="term" value="P:potassium ion transport"/>
    <property type="evidence" value="ECO:0007669"/>
    <property type="project" value="UniProtKB-KW"/>
</dbReference>
<dbReference type="SUPFAM" id="SSF90123">
    <property type="entry name" value="ABC transporter transmembrane region"/>
    <property type="match status" value="1"/>
</dbReference>
<dbReference type="PROSITE" id="PS00211">
    <property type="entry name" value="ABC_TRANSPORTER_1"/>
    <property type="match status" value="1"/>
</dbReference>
<dbReference type="CDD" id="cd18574">
    <property type="entry name" value="ABC_6TM_ABCB8_like"/>
    <property type="match status" value="1"/>
</dbReference>
<feature type="transmembrane region" description="Helical" evidence="19">
    <location>
        <begin position="154"/>
        <end position="174"/>
    </location>
</feature>
<dbReference type="InterPro" id="IPR027417">
    <property type="entry name" value="P-loop_NTPase"/>
</dbReference>
<dbReference type="InterPro" id="IPR017871">
    <property type="entry name" value="ABC_transporter-like_CS"/>
</dbReference>
<evidence type="ECO:0000256" key="19">
    <source>
        <dbReference type="SAM" id="Phobius"/>
    </source>
</evidence>
<evidence type="ECO:0000256" key="15">
    <source>
        <dbReference type="ARBA" id="ARBA00040439"/>
    </source>
</evidence>
<evidence type="ECO:0000256" key="18">
    <source>
        <dbReference type="SAM" id="MobiDB-lite"/>
    </source>
</evidence>
<accession>A0A8C8BUH5</accession>
<evidence type="ECO:0000256" key="16">
    <source>
        <dbReference type="ARBA" id="ARBA00041416"/>
    </source>
</evidence>
<evidence type="ECO:0000256" key="14">
    <source>
        <dbReference type="ARBA" id="ARBA00023136"/>
    </source>
</evidence>
<dbReference type="GO" id="GO:0090374">
    <property type="term" value="P:oligopeptide export from mitochondrion"/>
    <property type="evidence" value="ECO:0007669"/>
    <property type="project" value="TreeGrafter"/>
</dbReference>
<dbReference type="Gene3D" id="3.40.50.300">
    <property type="entry name" value="P-loop containing nucleotide triphosphate hydrolases"/>
    <property type="match status" value="1"/>
</dbReference>
<organism evidence="22 23">
    <name type="scientific">Otus sunia</name>
    <name type="common">Oriental scops-owl</name>
    <dbReference type="NCBI Taxonomy" id="257818"/>
    <lineage>
        <taxon>Eukaryota</taxon>
        <taxon>Metazoa</taxon>
        <taxon>Chordata</taxon>
        <taxon>Craniata</taxon>
        <taxon>Vertebrata</taxon>
        <taxon>Euteleostomi</taxon>
        <taxon>Archelosauria</taxon>
        <taxon>Archosauria</taxon>
        <taxon>Dinosauria</taxon>
        <taxon>Saurischia</taxon>
        <taxon>Theropoda</taxon>
        <taxon>Coelurosauria</taxon>
        <taxon>Aves</taxon>
        <taxon>Neognathae</taxon>
        <taxon>Neoaves</taxon>
        <taxon>Telluraves</taxon>
        <taxon>Strigiformes</taxon>
        <taxon>Strigidae</taxon>
        <taxon>Otus</taxon>
    </lineage>
</organism>
<dbReference type="Proteomes" id="UP000694552">
    <property type="component" value="Unplaced"/>
</dbReference>
<dbReference type="PANTHER" id="PTHR43394">
    <property type="entry name" value="ATP-DEPENDENT PERMEASE MDL1, MITOCHONDRIAL"/>
    <property type="match status" value="1"/>
</dbReference>
<dbReference type="FunFam" id="1.20.1560.10:FF:000016">
    <property type="entry name" value="ATP-binding cassette sub-family B member 8, mitochondrial"/>
    <property type="match status" value="1"/>
</dbReference>
<dbReference type="CDD" id="cd03249">
    <property type="entry name" value="ABC_MTABC3_MDL1_MDL2"/>
    <property type="match status" value="1"/>
</dbReference>
<dbReference type="InterPro" id="IPR003439">
    <property type="entry name" value="ABC_transporter-like_ATP-bd"/>
</dbReference>
<dbReference type="InterPro" id="IPR003593">
    <property type="entry name" value="AAA+_ATPase"/>
</dbReference>
<dbReference type="Pfam" id="PF00005">
    <property type="entry name" value="ABC_tran"/>
    <property type="match status" value="1"/>
</dbReference>
<dbReference type="Gene3D" id="1.20.1560.10">
    <property type="entry name" value="ABC transporter type 1, transmembrane domain"/>
    <property type="match status" value="1"/>
</dbReference>
<keyword evidence="12" id="KW-0406">Ion transport</keyword>
<comment type="similarity">
    <text evidence="2">Belongs to the ABC transporter superfamily. ABCB family. Multidrug resistance exporter (TC 3.A.1.201) subfamily.</text>
</comment>